<feature type="compositionally biased region" description="Low complexity" evidence="8">
    <location>
        <begin position="82"/>
        <end position="135"/>
    </location>
</feature>
<accession>A0A0C3Q8R2</accession>
<comment type="subcellular location">
    <subcellularLocation>
        <location evidence="1">Endoplasmic reticulum membrane</location>
        <topology evidence="1">Peripheral membrane protein</topology>
        <orientation evidence="1">Cytoplasmic side</orientation>
    </subcellularLocation>
</comment>
<keyword evidence="4 7" id="KW-0256">Endoplasmic reticulum</keyword>
<dbReference type="GO" id="GO:0015031">
    <property type="term" value="P:protein transport"/>
    <property type="evidence" value="ECO:0007669"/>
    <property type="project" value="UniProtKB-KW"/>
</dbReference>
<keyword evidence="7" id="KW-0072">Autophagy</keyword>
<feature type="domain" description="Sec16 Sec23-binding" evidence="9">
    <location>
        <begin position="913"/>
        <end position="1251"/>
    </location>
</feature>
<feature type="compositionally biased region" description="Low complexity" evidence="8">
    <location>
        <begin position="285"/>
        <end position="297"/>
    </location>
</feature>
<dbReference type="InterPro" id="IPR024340">
    <property type="entry name" value="Sec16_CCD"/>
</dbReference>
<feature type="compositionally biased region" description="Polar residues" evidence="8">
    <location>
        <begin position="471"/>
        <end position="495"/>
    </location>
</feature>
<evidence type="ECO:0000259" key="10">
    <source>
        <dbReference type="Pfam" id="PF12932"/>
    </source>
</evidence>
<dbReference type="Gene3D" id="1.25.40.1030">
    <property type="match status" value="1"/>
</dbReference>
<feature type="region of interest" description="Disordered" evidence="8">
    <location>
        <begin position="1434"/>
        <end position="1553"/>
    </location>
</feature>
<sequence>MGTYDYNGQDYAHDTANGYSYGEHDGYANYDANGLHQNYATSNASQTATTNYYPTYPSYDPPGQAAASAQYPTYPSSVSSDPYQPATTTYSQQQQSYDPYAPTTTSAYTPSGSLSTAPTSSTQSASSTHSATTSSRGLYPGVTYATDSSYDPYKPTGNAKAPPPTKPAVQAAPTTPYTPSYPSYPSYPAYSTPEAPPRPKPTQTAAEVYRSTSYNAYDPPILDRPRKAKAGHGSILSPPPSASVPNYPAGPPPMGGRRTPVAPPPPPPRAQSPYYPAPAAPVHPPVQMAPVQPAYVPHQTQPPQQAHNLGGLYGPPPSNVQPPARPYSAQAPQQIAHTTGGSQPGWDATTNLQTNGAINLEEDWYADEFPKDEPQALPQTQRAEISLDPEDAQTPHYDPYREEVGSELGRRSLDAYEPHGVDSFAAHKPAPAASTVEQHSAYDPYAPPRKASLTSISSHGSATKPVHGSQPVGSTSPTMSAKSPRSVSGSVPTSPQDRHQVNGASPPVRYHQSSPTKAPPPPRTGTPGSVRSGIASPELSLKGRASPRPDAIIASEKIRAASPAAHLEAARSRIVHPETSAVKPPPTKVSPTHGTSPYDPYKPRSGTLPSSERPGFTQLGGMIPRTASPYTAEPTDGGQTTSYDPYSPQSNGHARRHTSESISSAQYNPYGVSAVPAESVYTPRASMESTYSSSYLPSSTQTGGDDPLGRTNCRAPIITFGFGGKVVSSFAKQINGSAGFDVSLVSRRPPPVSVRPLKSIMMEEAPKFPGPLFSDPGTPTVNITRTAATTVKAKKALVLKYLEERAAEVEAEIGQLAPEVRSQRAGKLSLILVLKVMVENDGKVSGSPEIEKAVRTALLPRLKDALDTSTFGFTSPAGNGLLVPGNPALSHTSAGDDRPLATYTVRSSVLDTIQEHLMRGEKRMAYRHALDERLWAHAMLIASSLDQDAWKETVGEFVRTELGVDPTRASSEPANGREALRVAYSLFAGHGASAVNELLPPKPLARTTNLNHSLIIPPSPLPPLTPAAVATGSYTVPHGPAPTESLAKWQEAAATIASNVSNGDTAALTALGDLLSANKWANAAHACYLLSLQTSHLGGAGSPASKVILVGSENPLLKPNFHVEDDPFIFSEVLEFAFSLVPTVKGQDAFNGIPHLQAYRLVQAFRLAEHGHISLATRYCDAIATTIRIGKPSPFYTTTFLEQLKDLSDRLSGTPQLDKTGSWIARKMTKPSLATLGNWIESGVTKFIAGEGDESASDPNSTKKPSGGAAAGPFAQFTVISSANTSPNASSANLSTMASPPMTGLAPPSTGPPRRTGSAMAVRGPFGMYGGLAPPDRASSAMDMRADPLSPMTPAGFQVLSANAATTFYEADSAYRGAADHAAASSMSASQSTDTERPSYGSWYDSGSQGDDASKNTSAATFYSVPAEGDAGGFMSPMDSFSGGPTSRTTSHHSTPRSMSVAPVEEEDEEDLGFGNSSRKKKQASKAEDGDAEEKKESKPAEKPAAPPPTPSSKPASPTEAKANGGGSWLPWKWGKKEEPSTPGPVKAKLGEESTFYYDKELKRWVNKKAGETSAAPAPLPPPPSRAPSRAQTASPSQMAPTTTSSLSRGATPPPRPQSSALASASTLKPLTSVVPPRRSHLAESYVPSPETSTPPTPSTDGGPTRSRIIDPDLVPPPSRASNSSKRKGKSRYIDVFQQEQGGAAS</sequence>
<feature type="compositionally biased region" description="Polar residues" evidence="8">
    <location>
        <begin position="298"/>
        <end position="307"/>
    </location>
</feature>
<evidence type="ECO:0000259" key="9">
    <source>
        <dbReference type="Pfam" id="PF12931"/>
    </source>
</evidence>
<dbReference type="OrthoDB" id="8918678at2759"/>
<dbReference type="GO" id="GO:0070971">
    <property type="term" value="C:endoplasmic reticulum exit site"/>
    <property type="evidence" value="ECO:0007669"/>
    <property type="project" value="TreeGrafter"/>
</dbReference>
<feature type="compositionally biased region" description="Pro residues" evidence="8">
    <location>
        <begin position="314"/>
        <end position="325"/>
    </location>
</feature>
<keyword evidence="7" id="KW-0653">Protein transport</keyword>
<evidence type="ECO:0000313" key="11">
    <source>
        <dbReference type="EMBL" id="KIO26250.1"/>
    </source>
</evidence>
<feature type="region of interest" description="Disordered" evidence="8">
    <location>
        <begin position="1568"/>
        <end position="1706"/>
    </location>
</feature>
<dbReference type="GO" id="GO:0007030">
    <property type="term" value="P:Golgi organization"/>
    <property type="evidence" value="ECO:0007669"/>
    <property type="project" value="TreeGrafter"/>
</dbReference>
<feature type="compositionally biased region" description="Polar residues" evidence="8">
    <location>
        <begin position="1599"/>
        <end position="1609"/>
    </location>
</feature>
<feature type="compositionally biased region" description="Polar residues" evidence="8">
    <location>
        <begin position="452"/>
        <end position="461"/>
    </location>
</feature>
<feature type="compositionally biased region" description="Pro residues" evidence="8">
    <location>
        <begin position="261"/>
        <end position="284"/>
    </location>
</feature>
<feature type="compositionally biased region" description="Polar residues" evidence="8">
    <location>
        <begin position="637"/>
        <end position="652"/>
    </location>
</feature>
<comment type="similarity">
    <text evidence="2 7">Belongs to the SEC16 family.</text>
</comment>
<proteinExistence type="inferred from homology"/>
<evidence type="ECO:0000256" key="5">
    <source>
        <dbReference type="ARBA" id="ARBA00022892"/>
    </source>
</evidence>
<keyword evidence="5 7" id="KW-0931">ER-Golgi transport</keyword>
<dbReference type="GO" id="GO:0012507">
    <property type="term" value="C:ER to Golgi transport vesicle membrane"/>
    <property type="evidence" value="ECO:0007669"/>
    <property type="project" value="TreeGrafter"/>
</dbReference>
<feature type="compositionally biased region" description="Polar residues" evidence="8">
    <location>
        <begin position="70"/>
        <end position="81"/>
    </location>
</feature>
<feature type="compositionally biased region" description="Low complexity" evidence="8">
    <location>
        <begin position="689"/>
        <end position="700"/>
    </location>
</feature>
<feature type="compositionally biased region" description="Basic and acidic residues" evidence="8">
    <location>
        <begin position="398"/>
        <end position="420"/>
    </location>
</feature>
<dbReference type="PANTHER" id="PTHR13402">
    <property type="entry name" value="RGPR-RELATED"/>
    <property type="match status" value="1"/>
</dbReference>
<feature type="compositionally biased region" description="Polar residues" evidence="8">
    <location>
        <begin position="1618"/>
        <end position="1630"/>
    </location>
</feature>
<keyword evidence="3 7" id="KW-0813">Transport</keyword>
<feature type="compositionally biased region" description="Low complexity" evidence="8">
    <location>
        <begin position="1513"/>
        <end position="1523"/>
    </location>
</feature>
<keyword evidence="7" id="KW-0472">Membrane</keyword>
<dbReference type="Pfam" id="PF12932">
    <property type="entry name" value="Sec16"/>
    <property type="match status" value="1"/>
</dbReference>
<feature type="compositionally biased region" description="Low complexity" evidence="8">
    <location>
        <begin position="1587"/>
        <end position="1598"/>
    </location>
</feature>
<feature type="domain" description="Sec16 central conserved" evidence="10">
    <location>
        <begin position="715"/>
        <end position="842"/>
    </location>
</feature>
<evidence type="ECO:0000256" key="1">
    <source>
        <dbReference type="ARBA" id="ARBA00004397"/>
    </source>
</evidence>
<evidence type="ECO:0000313" key="12">
    <source>
        <dbReference type="Proteomes" id="UP000054248"/>
    </source>
</evidence>
<dbReference type="GO" id="GO:0005789">
    <property type="term" value="C:endoplasmic reticulum membrane"/>
    <property type="evidence" value="ECO:0007669"/>
    <property type="project" value="UniProtKB-SubCell"/>
</dbReference>
<dbReference type="Proteomes" id="UP000054248">
    <property type="component" value="Unassembled WGS sequence"/>
</dbReference>
<dbReference type="Pfam" id="PF12931">
    <property type="entry name" value="TPR_Sec16"/>
    <property type="match status" value="1"/>
</dbReference>
<protein>
    <recommendedName>
        <fullName evidence="7">Protein transport protein sec16</fullName>
    </recommendedName>
</protein>
<feature type="region of interest" description="Disordered" evidence="8">
    <location>
        <begin position="1385"/>
        <end position="1416"/>
    </location>
</feature>
<evidence type="ECO:0000256" key="4">
    <source>
        <dbReference type="ARBA" id="ARBA00022824"/>
    </source>
</evidence>
<dbReference type="EMBL" id="KN823027">
    <property type="protein sequence ID" value="KIO26250.1"/>
    <property type="molecule type" value="Genomic_DNA"/>
</dbReference>
<feature type="compositionally biased region" description="Polar residues" evidence="8">
    <location>
        <begin position="201"/>
        <end position="215"/>
    </location>
</feature>
<feature type="region of interest" description="Disordered" evidence="8">
    <location>
        <begin position="1285"/>
        <end position="1323"/>
    </location>
</feature>
<keyword evidence="12" id="KW-1185">Reference proteome</keyword>
<feature type="region of interest" description="Disordered" evidence="8">
    <location>
        <begin position="689"/>
        <end position="710"/>
    </location>
</feature>
<gene>
    <name evidence="11" type="ORF">M407DRAFT_24465</name>
</gene>
<dbReference type="InterPro" id="IPR024298">
    <property type="entry name" value="Sec16_Sec23-bd"/>
</dbReference>
<dbReference type="PANTHER" id="PTHR13402:SF6">
    <property type="entry name" value="SECRETORY 16, ISOFORM I"/>
    <property type="match status" value="1"/>
</dbReference>
<reference evidence="12" key="2">
    <citation type="submission" date="2015-01" db="EMBL/GenBank/DDBJ databases">
        <title>Evolutionary Origins and Diversification of the Mycorrhizal Mutualists.</title>
        <authorList>
            <consortium name="DOE Joint Genome Institute"/>
            <consortium name="Mycorrhizal Genomics Consortium"/>
            <person name="Kohler A."/>
            <person name="Kuo A."/>
            <person name="Nagy L.G."/>
            <person name="Floudas D."/>
            <person name="Copeland A."/>
            <person name="Barry K.W."/>
            <person name="Cichocki N."/>
            <person name="Veneault-Fourrey C."/>
            <person name="LaButti K."/>
            <person name="Lindquist E.A."/>
            <person name="Lipzen A."/>
            <person name="Lundell T."/>
            <person name="Morin E."/>
            <person name="Murat C."/>
            <person name="Riley R."/>
            <person name="Ohm R."/>
            <person name="Sun H."/>
            <person name="Tunlid A."/>
            <person name="Henrissat B."/>
            <person name="Grigoriev I.V."/>
            <person name="Hibbett D.S."/>
            <person name="Martin F."/>
        </authorList>
    </citation>
    <scope>NUCLEOTIDE SEQUENCE [LARGE SCALE GENOMIC DNA]</scope>
    <source>
        <strain evidence="12">MUT 4182</strain>
    </source>
</reference>
<feature type="compositionally biased region" description="Pro residues" evidence="8">
    <location>
        <begin position="237"/>
        <end position="254"/>
    </location>
</feature>
<dbReference type="GO" id="GO:0006914">
    <property type="term" value="P:autophagy"/>
    <property type="evidence" value="ECO:0007669"/>
    <property type="project" value="UniProtKB-KW"/>
</dbReference>
<dbReference type="CDD" id="cd09233">
    <property type="entry name" value="ACE1-Sec16-like"/>
    <property type="match status" value="1"/>
</dbReference>
<dbReference type="STRING" id="1051891.A0A0C3Q8R2"/>
<feature type="compositionally biased region" description="Basic and acidic residues" evidence="8">
    <location>
        <begin position="1485"/>
        <end position="1502"/>
    </location>
</feature>
<feature type="compositionally biased region" description="Polar residues" evidence="8">
    <location>
        <begin position="1405"/>
        <end position="1416"/>
    </location>
</feature>
<evidence type="ECO:0000256" key="3">
    <source>
        <dbReference type="ARBA" id="ARBA00022448"/>
    </source>
</evidence>
<evidence type="ECO:0000256" key="8">
    <source>
        <dbReference type="SAM" id="MobiDB-lite"/>
    </source>
</evidence>
<dbReference type="GO" id="GO:0016192">
    <property type="term" value="P:vesicle-mediated transport"/>
    <property type="evidence" value="ECO:0007669"/>
    <property type="project" value="UniProtKB-KW"/>
</dbReference>
<feature type="compositionally biased region" description="Low complexity" evidence="8">
    <location>
        <begin position="171"/>
        <end position="193"/>
    </location>
</feature>
<dbReference type="GO" id="GO:0070973">
    <property type="term" value="P:protein localization to endoplasmic reticulum exit site"/>
    <property type="evidence" value="ECO:0007669"/>
    <property type="project" value="TreeGrafter"/>
</dbReference>
<feature type="compositionally biased region" description="Polar residues" evidence="8">
    <location>
        <begin position="330"/>
        <end position="341"/>
    </location>
</feature>
<feature type="region of interest" description="Disordered" evidence="8">
    <location>
        <begin position="1250"/>
        <end position="1269"/>
    </location>
</feature>
<feature type="region of interest" description="Disordered" evidence="8">
    <location>
        <begin position="63"/>
        <end position="351"/>
    </location>
</feature>
<organism evidence="11 12">
    <name type="scientific">Tulasnella calospora MUT 4182</name>
    <dbReference type="NCBI Taxonomy" id="1051891"/>
    <lineage>
        <taxon>Eukaryota</taxon>
        <taxon>Fungi</taxon>
        <taxon>Dikarya</taxon>
        <taxon>Basidiomycota</taxon>
        <taxon>Agaricomycotina</taxon>
        <taxon>Agaricomycetes</taxon>
        <taxon>Cantharellales</taxon>
        <taxon>Tulasnellaceae</taxon>
        <taxon>Tulasnella</taxon>
    </lineage>
</organism>
<comment type="function">
    <text evidence="6 7">Involved in the initiation of assembly of the COPII coat required for the formation of transport vesicles from the endoplasmic reticulum (ER) and the selection of cargo molecules. Also involved in autophagy.</text>
</comment>
<evidence type="ECO:0000256" key="2">
    <source>
        <dbReference type="ARBA" id="ARBA00005927"/>
    </source>
</evidence>
<feature type="region of interest" description="Disordered" evidence="8">
    <location>
        <begin position="367"/>
        <end position="665"/>
    </location>
</feature>
<evidence type="ECO:0000256" key="6">
    <source>
        <dbReference type="ARBA" id="ARBA00024687"/>
    </source>
</evidence>
<name>A0A0C3Q8R2_9AGAM</name>
<evidence type="ECO:0000256" key="7">
    <source>
        <dbReference type="RuleBase" id="RU364101"/>
    </source>
</evidence>
<feature type="compositionally biased region" description="Low complexity" evidence="8">
    <location>
        <begin position="1285"/>
        <end position="1295"/>
    </location>
</feature>
<reference evidence="11 12" key="1">
    <citation type="submission" date="2014-04" db="EMBL/GenBank/DDBJ databases">
        <authorList>
            <consortium name="DOE Joint Genome Institute"/>
            <person name="Kuo A."/>
            <person name="Girlanda M."/>
            <person name="Perotto S."/>
            <person name="Kohler A."/>
            <person name="Nagy L.G."/>
            <person name="Floudas D."/>
            <person name="Copeland A."/>
            <person name="Barry K.W."/>
            <person name="Cichocki N."/>
            <person name="Veneault-Fourrey C."/>
            <person name="LaButti K."/>
            <person name="Lindquist E.A."/>
            <person name="Lipzen A."/>
            <person name="Lundell T."/>
            <person name="Morin E."/>
            <person name="Murat C."/>
            <person name="Sun H."/>
            <person name="Tunlid A."/>
            <person name="Henrissat B."/>
            <person name="Grigoriev I.V."/>
            <person name="Hibbett D.S."/>
            <person name="Martin F."/>
            <person name="Nordberg H.P."/>
            <person name="Cantor M.N."/>
            <person name="Hua S.X."/>
        </authorList>
    </citation>
    <scope>NUCLEOTIDE SEQUENCE [LARGE SCALE GENOMIC DNA]</scope>
    <source>
        <strain evidence="11 12">MUT 4182</strain>
    </source>
</reference>
<dbReference type="HOGENOM" id="CLU_001760_0_0_1"/>